<dbReference type="PANTHER" id="PTHR10978">
    <property type="entry name" value="SUCCINATE DEHYDROGENASE CYTOCHROME B560 SUBUNIT"/>
    <property type="match status" value="1"/>
</dbReference>
<gene>
    <name evidence="9" type="primary">sdhC_7</name>
    <name evidence="9" type="ORF">GALL_257870</name>
</gene>
<keyword evidence="2" id="KW-0349">Heme</keyword>
<dbReference type="GO" id="GO:0006099">
    <property type="term" value="P:tricarboxylic acid cycle"/>
    <property type="evidence" value="ECO:0007669"/>
    <property type="project" value="InterPro"/>
</dbReference>
<evidence type="ECO:0000256" key="1">
    <source>
        <dbReference type="ARBA" id="ARBA00004370"/>
    </source>
</evidence>
<evidence type="ECO:0000256" key="2">
    <source>
        <dbReference type="ARBA" id="ARBA00022617"/>
    </source>
</evidence>
<evidence type="ECO:0000256" key="3">
    <source>
        <dbReference type="ARBA" id="ARBA00022692"/>
    </source>
</evidence>
<dbReference type="GO" id="GO:0009055">
    <property type="term" value="F:electron transfer activity"/>
    <property type="evidence" value="ECO:0007669"/>
    <property type="project" value="InterPro"/>
</dbReference>
<evidence type="ECO:0000256" key="5">
    <source>
        <dbReference type="ARBA" id="ARBA00022989"/>
    </source>
</evidence>
<keyword evidence="4" id="KW-0479">Metal-binding</keyword>
<dbReference type="PANTHER" id="PTHR10978:SF5">
    <property type="entry name" value="SUCCINATE DEHYDROGENASE CYTOCHROME B560 SUBUNIT, MITOCHONDRIAL"/>
    <property type="match status" value="1"/>
</dbReference>
<feature type="transmembrane region" description="Helical" evidence="8">
    <location>
        <begin position="68"/>
        <end position="88"/>
    </location>
</feature>
<dbReference type="Pfam" id="PF01127">
    <property type="entry name" value="Sdh_cyt"/>
    <property type="match status" value="1"/>
</dbReference>
<dbReference type="Gene3D" id="1.20.1300.10">
    <property type="entry name" value="Fumarate reductase/succinate dehydrogenase, transmembrane subunit"/>
    <property type="match status" value="1"/>
</dbReference>
<protein>
    <submittedName>
        <fullName evidence="9">Succinate dehydrogenase cytochrome b556 subunit</fullName>
    </submittedName>
</protein>
<name>A0A1J5RJV9_9ZZZZ</name>
<evidence type="ECO:0000256" key="6">
    <source>
        <dbReference type="ARBA" id="ARBA00023004"/>
    </source>
</evidence>
<dbReference type="InterPro" id="IPR000701">
    <property type="entry name" value="SuccDH_FuR_B_TM-su"/>
</dbReference>
<dbReference type="NCBIfam" id="TIGR02970">
    <property type="entry name" value="succ_dehyd_cytB"/>
    <property type="match status" value="1"/>
</dbReference>
<dbReference type="EMBL" id="MLJW01000236">
    <property type="protein sequence ID" value="OIQ92271.1"/>
    <property type="molecule type" value="Genomic_DNA"/>
</dbReference>
<dbReference type="AlphaFoldDB" id="A0A1J5RJV9"/>
<evidence type="ECO:0000313" key="9">
    <source>
        <dbReference type="EMBL" id="OIQ92271.1"/>
    </source>
</evidence>
<keyword evidence="5 8" id="KW-1133">Transmembrane helix</keyword>
<evidence type="ECO:0000256" key="8">
    <source>
        <dbReference type="SAM" id="Phobius"/>
    </source>
</evidence>
<dbReference type="InterPro" id="IPR034804">
    <property type="entry name" value="SQR/QFR_C/D"/>
</dbReference>
<comment type="subcellular location">
    <subcellularLocation>
        <location evidence="1">Membrane</location>
    </subcellularLocation>
</comment>
<dbReference type="InterPro" id="IPR014314">
    <property type="entry name" value="Succ_DH_cytb556"/>
</dbReference>
<dbReference type="CDD" id="cd03499">
    <property type="entry name" value="SQR_TypeC_SdhC"/>
    <property type="match status" value="1"/>
</dbReference>
<proteinExistence type="predicted"/>
<keyword evidence="3 8" id="KW-0812">Transmembrane</keyword>
<dbReference type="PIRSF" id="PIRSF000178">
    <property type="entry name" value="SDH_cyt_b560"/>
    <property type="match status" value="1"/>
</dbReference>
<keyword evidence="7 8" id="KW-0472">Membrane</keyword>
<dbReference type="GO" id="GO:0046872">
    <property type="term" value="F:metal ion binding"/>
    <property type="evidence" value="ECO:0007669"/>
    <property type="project" value="UniProtKB-KW"/>
</dbReference>
<accession>A0A1J5RJV9</accession>
<evidence type="ECO:0000256" key="4">
    <source>
        <dbReference type="ARBA" id="ARBA00022723"/>
    </source>
</evidence>
<organism evidence="9">
    <name type="scientific">mine drainage metagenome</name>
    <dbReference type="NCBI Taxonomy" id="410659"/>
    <lineage>
        <taxon>unclassified sequences</taxon>
        <taxon>metagenomes</taxon>
        <taxon>ecological metagenomes</taxon>
    </lineage>
</organism>
<evidence type="ECO:0000256" key="7">
    <source>
        <dbReference type="ARBA" id="ARBA00023136"/>
    </source>
</evidence>
<dbReference type="SUPFAM" id="SSF81343">
    <property type="entry name" value="Fumarate reductase respiratory complex transmembrane subunits"/>
    <property type="match status" value="1"/>
</dbReference>
<dbReference type="GO" id="GO:0005886">
    <property type="term" value="C:plasma membrane"/>
    <property type="evidence" value="ECO:0007669"/>
    <property type="project" value="TreeGrafter"/>
</dbReference>
<comment type="caution">
    <text evidence="9">The sequence shown here is derived from an EMBL/GenBank/DDBJ whole genome shotgun (WGS) entry which is preliminary data.</text>
</comment>
<sequence length="128" mass="13738">MRLSGARRPVFLNLFRIRFPIGAIASIGHRLAGVALAAALPFLVAAFERSLNSEQAYRQALAAWRSPAGRLAALLLCWALAHHLLAGVRHLLMDVDIGSSLPTARKTAWIVVAGGVIAAATLLWVLRP</sequence>
<keyword evidence="6" id="KW-0408">Iron</keyword>
<reference evidence="9" key="1">
    <citation type="submission" date="2016-10" db="EMBL/GenBank/DDBJ databases">
        <title>Sequence of Gallionella enrichment culture.</title>
        <authorList>
            <person name="Poehlein A."/>
            <person name="Muehling M."/>
            <person name="Daniel R."/>
        </authorList>
    </citation>
    <scope>NUCLEOTIDE SEQUENCE</scope>
</reference>
<feature type="transmembrane region" description="Helical" evidence="8">
    <location>
        <begin position="108"/>
        <end position="126"/>
    </location>
</feature>